<dbReference type="EMBL" id="CP033219">
    <property type="protein sequence ID" value="AZV80452.1"/>
    <property type="molecule type" value="Genomic_DNA"/>
</dbReference>
<dbReference type="AlphaFoldDB" id="A0A3T0N916"/>
<evidence type="ECO:0000313" key="2">
    <source>
        <dbReference type="EMBL" id="AZV80452.1"/>
    </source>
</evidence>
<dbReference type="InterPro" id="IPR007863">
    <property type="entry name" value="Peptidase_M16_C"/>
</dbReference>
<reference evidence="2 3" key="1">
    <citation type="submission" date="2018-10" db="EMBL/GenBank/DDBJ databases">
        <title>Parasedimentitalea marina sp. nov., a psychrophilic bacterium isolated from deep seawater of the New Britain Trench.</title>
        <authorList>
            <person name="Cao J."/>
        </authorList>
    </citation>
    <scope>NUCLEOTIDE SEQUENCE [LARGE SCALE GENOMIC DNA]</scope>
    <source>
        <strain evidence="2 3">W43</strain>
    </source>
</reference>
<name>A0A3T0N916_9RHOB</name>
<sequence>MNKLPKAKAKWEWPFASWANALSGIEKRPFALPTGTIYFADPNSTEMLILFVKAEEFEDEVDQVSANLLMDYIGANQGSEMFRIIRQEMRAAYNPHSDFIVMNKNKSIISLSATVEAAKWPEVHGKILEIYEDARAGKIERAGLEIDHDRLKRRYSNNFFNNPVWGAQHYLNEYPSGVEGNIEIPLFGALEDVSLDETIANTEAHLPPLEDFLLILMGGGIAPTDALMPKGYCSLPGNTPLSFCLGALLNVQS</sequence>
<dbReference type="GO" id="GO:0046872">
    <property type="term" value="F:metal ion binding"/>
    <property type="evidence" value="ECO:0007669"/>
    <property type="project" value="InterPro"/>
</dbReference>
<dbReference type="Proteomes" id="UP000283063">
    <property type="component" value="Chromosome"/>
</dbReference>
<dbReference type="Pfam" id="PF05193">
    <property type="entry name" value="Peptidase_M16_C"/>
    <property type="match status" value="1"/>
</dbReference>
<dbReference type="Gene3D" id="3.30.830.10">
    <property type="entry name" value="Metalloenzyme, LuxS/M16 peptidase-like"/>
    <property type="match status" value="1"/>
</dbReference>
<dbReference type="InterPro" id="IPR011249">
    <property type="entry name" value="Metalloenz_LuxS/M16"/>
</dbReference>
<feature type="domain" description="Peptidase M16 C-terminal" evidence="1">
    <location>
        <begin position="31"/>
        <end position="141"/>
    </location>
</feature>
<accession>A0A3T0N916</accession>
<evidence type="ECO:0000259" key="1">
    <source>
        <dbReference type="Pfam" id="PF05193"/>
    </source>
</evidence>
<organism evidence="2 3">
    <name type="scientific">Parasedimentitalea marina</name>
    <dbReference type="NCBI Taxonomy" id="2483033"/>
    <lineage>
        <taxon>Bacteria</taxon>
        <taxon>Pseudomonadati</taxon>
        <taxon>Pseudomonadota</taxon>
        <taxon>Alphaproteobacteria</taxon>
        <taxon>Rhodobacterales</taxon>
        <taxon>Paracoccaceae</taxon>
        <taxon>Parasedimentitalea</taxon>
    </lineage>
</organism>
<evidence type="ECO:0000313" key="3">
    <source>
        <dbReference type="Proteomes" id="UP000283063"/>
    </source>
</evidence>
<dbReference type="KEGG" id="sedi:EBB79_12945"/>
<dbReference type="OrthoDB" id="7797089at2"/>
<protein>
    <recommendedName>
        <fullName evidence="1">Peptidase M16 C-terminal domain-containing protein</fullName>
    </recommendedName>
</protein>
<proteinExistence type="predicted"/>
<dbReference type="SUPFAM" id="SSF63411">
    <property type="entry name" value="LuxS/MPP-like metallohydrolase"/>
    <property type="match status" value="1"/>
</dbReference>
<keyword evidence="3" id="KW-1185">Reference proteome</keyword>
<gene>
    <name evidence="2" type="ORF">EBB79_12945</name>
</gene>